<keyword evidence="2" id="KW-0813">Transport</keyword>
<comment type="subcellular location">
    <subcellularLocation>
        <location evidence="1">Cell membrane</location>
        <topology evidence="1">Multi-pass membrane protein</topology>
    </subcellularLocation>
</comment>
<evidence type="ECO:0000256" key="6">
    <source>
        <dbReference type="ARBA" id="ARBA00023136"/>
    </source>
</evidence>
<dbReference type="CDD" id="cd17323">
    <property type="entry name" value="MFS_Tpo1_MDR_like"/>
    <property type="match status" value="1"/>
</dbReference>
<keyword evidence="4 9" id="KW-0812">Transmembrane</keyword>
<organism evidence="11 12">
    <name type="scientific">Myxozyma melibiosi</name>
    <dbReference type="NCBI Taxonomy" id="54550"/>
    <lineage>
        <taxon>Eukaryota</taxon>
        <taxon>Fungi</taxon>
        <taxon>Dikarya</taxon>
        <taxon>Ascomycota</taxon>
        <taxon>Saccharomycotina</taxon>
        <taxon>Lipomycetes</taxon>
        <taxon>Lipomycetales</taxon>
        <taxon>Lipomycetaceae</taxon>
        <taxon>Myxozyma</taxon>
    </lineage>
</organism>
<dbReference type="Proteomes" id="UP001498771">
    <property type="component" value="Unassembled WGS sequence"/>
</dbReference>
<evidence type="ECO:0000256" key="1">
    <source>
        <dbReference type="ARBA" id="ARBA00004651"/>
    </source>
</evidence>
<dbReference type="Pfam" id="PF07690">
    <property type="entry name" value="MFS_1"/>
    <property type="match status" value="1"/>
</dbReference>
<dbReference type="InterPro" id="IPR011701">
    <property type="entry name" value="MFS"/>
</dbReference>
<comment type="similarity">
    <text evidence="7">Belongs to the major facilitator superfamily. DHA1 family. Polyamines/proton antiporter (TC 2.A.1.2.16) subfamily.</text>
</comment>
<evidence type="ECO:0000313" key="11">
    <source>
        <dbReference type="EMBL" id="KAK7205479.1"/>
    </source>
</evidence>
<proteinExistence type="inferred from homology"/>
<keyword evidence="6 9" id="KW-0472">Membrane</keyword>
<evidence type="ECO:0000313" key="12">
    <source>
        <dbReference type="Proteomes" id="UP001498771"/>
    </source>
</evidence>
<dbReference type="GeneID" id="90040325"/>
<feature type="region of interest" description="Disordered" evidence="8">
    <location>
        <begin position="1"/>
        <end position="71"/>
    </location>
</feature>
<comment type="caution">
    <text evidence="11">The sequence shown here is derived from an EMBL/GenBank/DDBJ whole genome shotgun (WGS) entry which is preliminary data.</text>
</comment>
<feature type="compositionally biased region" description="Acidic residues" evidence="8">
    <location>
        <begin position="1"/>
        <end position="11"/>
    </location>
</feature>
<dbReference type="PANTHER" id="PTHR23502:SF186">
    <property type="entry name" value="MAJOR FACILITATOR SUPERFAMILY (MFS) PROFILE DOMAIN-CONTAINING PROTEIN"/>
    <property type="match status" value="1"/>
</dbReference>
<evidence type="ECO:0000256" key="3">
    <source>
        <dbReference type="ARBA" id="ARBA00022475"/>
    </source>
</evidence>
<evidence type="ECO:0000256" key="8">
    <source>
        <dbReference type="SAM" id="MobiDB-lite"/>
    </source>
</evidence>
<keyword evidence="5 9" id="KW-1133">Transmembrane helix</keyword>
<evidence type="ECO:0000256" key="2">
    <source>
        <dbReference type="ARBA" id="ARBA00022448"/>
    </source>
</evidence>
<keyword evidence="12" id="KW-1185">Reference proteome</keyword>
<evidence type="ECO:0000256" key="7">
    <source>
        <dbReference type="ARBA" id="ARBA00038459"/>
    </source>
</evidence>
<feature type="transmembrane region" description="Helical" evidence="9">
    <location>
        <begin position="238"/>
        <end position="258"/>
    </location>
</feature>
<dbReference type="PROSITE" id="PS50850">
    <property type="entry name" value="MFS"/>
    <property type="match status" value="1"/>
</dbReference>
<feature type="transmembrane region" description="Helical" evidence="9">
    <location>
        <begin position="108"/>
        <end position="132"/>
    </location>
</feature>
<feature type="transmembrane region" description="Helical" evidence="9">
    <location>
        <begin position="520"/>
        <end position="540"/>
    </location>
</feature>
<accession>A0ABR1F6K9</accession>
<reference evidence="11 12" key="1">
    <citation type="submission" date="2024-03" db="EMBL/GenBank/DDBJ databases">
        <title>Genome-scale model development and genomic sequencing of the oleaginous clade Lipomyces.</title>
        <authorList>
            <consortium name="Lawrence Berkeley National Laboratory"/>
            <person name="Czajka J.J."/>
            <person name="Han Y."/>
            <person name="Kim J."/>
            <person name="Mondo S.J."/>
            <person name="Hofstad B.A."/>
            <person name="Robles A."/>
            <person name="Haridas S."/>
            <person name="Riley R."/>
            <person name="LaButti K."/>
            <person name="Pangilinan J."/>
            <person name="Andreopoulos W."/>
            <person name="Lipzen A."/>
            <person name="Yan J."/>
            <person name="Wang M."/>
            <person name="Ng V."/>
            <person name="Grigoriev I.V."/>
            <person name="Spatafora J.W."/>
            <person name="Magnuson J.K."/>
            <person name="Baker S.E."/>
            <person name="Pomraning K.R."/>
        </authorList>
    </citation>
    <scope>NUCLEOTIDE SEQUENCE [LARGE SCALE GENOMIC DNA]</scope>
    <source>
        <strain evidence="11 12">Phaff 52-87</strain>
    </source>
</reference>
<feature type="transmembrane region" description="Helical" evidence="9">
    <location>
        <begin position="421"/>
        <end position="440"/>
    </location>
</feature>
<feature type="transmembrane region" description="Helical" evidence="9">
    <location>
        <begin position="144"/>
        <end position="163"/>
    </location>
</feature>
<dbReference type="Gene3D" id="1.20.1250.20">
    <property type="entry name" value="MFS general substrate transporter like domains"/>
    <property type="match status" value="1"/>
</dbReference>
<name>A0ABR1F6K9_9ASCO</name>
<evidence type="ECO:0000256" key="9">
    <source>
        <dbReference type="SAM" id="Phobius"/>
    </source>
</evidence>
<dbReference type="EMBL" id="JBBJBU010000005">
    <property type="protein sequence ID" value="KAK7205479.1"/>
    <property type="molecule type" value="Genomic_DNA"/>
</dbReference>
<dbReference type="InterPro" id="IPR036259">
    <property type="entry name" value="MFS_trans_sf"/>
</dbReference>
<dbReference type="PANTHER" id="PTHR23502">
    <property type="entry name" value="MAJOR FACILITATOR SUPERFAMILY"/>
    <property type="match status" value="1"/>
</dbReference>
<protein>
    <submittedName>
        <fullName evidence="11">Major facilitator superfamily domain-containing protein</fullName>
    </submittedName>
</protein>
<dbReference type="SUPFAM" id="SSF103473">
    <property type="entry name" value="MFS general substrate transporter"/>
    <property type="match status" value="1"/>
</dbReference>
<feature type="transmembrane region" description="Helical" evidence="9">
    <location>
        <begin position="446"/>
        <end position="474"/>
    </location>
</feature>
<dbReference type="InterPro" id="IPR020846">
    <property type="entry name" value="MFS_dom"/>
</dbReference>
<feature type="transmembrane region" description="Helical" evidence="9">
    <location>
        <begin position="341"/>
        <end position="360"/>
    </location>
</feature>
<feature type="compositionally biased region" description="Basic and acidic residues" evidence="8">
    <location>
        <begin position="24"/>
        <end position="39"/>
    </location>
</feature>
<evidence type="ECO:0000256" key="5">
    <source>
        <dbReference type="ARBA" id="ARBA00022989"/>
    </source>
</evidence>
<gene>
    <name evidence="11" type="ORF">BZA70DRAFT_306748</name>
</gene>
<feature type="transmembrane region" description="Helical" evidence="9">
    <location>
        <begin position="380"/>
        <end position="400"/>
    </location>
</feature>
<feature type="transmembrane region" description="Helical" evidence="9">
    <location>
        <begin position="495"/>
        <end position="514"/>
    </location>
</feature>
<evidence type="ECO:0000256" key="4">
    <source>
        <dbReference type="ARBA" id="ARBA00022692"/>
    </source>
</evidence>
<sequence>MTSASDTDEVMPQEAVNNGAEDEEKARSLSEKTADEPEKMASSSADLERGEQASTSASATPPEKEDKPTGQTIVLMPLTDLSRGVVGWDSIEDPKDPKNWAPGRKWRTMILVAMSTLLLPLGSTLFAPGVGLVATEFHETDTTILTFMVSIFVLGFGWGPILFHAPLSELYGRKVVISLSNLMYACFNIGCAWATSTNMFLAMRFLGGLLGCASMVVGGGVISDMFSRDQMGRASSMYALGPLLGPVIGPVIGGWIAQDLGWRWAFRFLLILSGTMFFVFSLLAEETHAPTLLRRKTRQVKKELGREDLICATDEFNHRTPSQVFIMGITRPFALLTTNPVSMFLGFYMAIAFAFLYIFLTTISGVFKERYGFSTGTTGLAYLGLGVGLMSTLGVIGSTNDKLVAYLTKKNGGVREPEFRLRPLFVSCLILPIAMFWYGWAVQGHAHWFAVVASMFPMGVGMVSTMFPIQTYLIEVYAPYGLSASANAAGNCFRMTAGAFFPLVAPSMFARLGYGWGCSLLAFLALFFCGSMAVTFVWYGKVLRVKYPPKI</sequence>
<feature type="transmembrane region" description="Helical" evidence="9">
    <location>
        <begin position="264"/>
        <end position="284"/>
    </location>
</feature>
<evidence type="ECO:0000259" key="10">
    <source>
        <dbReference type="PROSITE" id="PS50850"/>
    </source>
</evidence>
<feature type="domain" description="Major facilitator superfamily (MFS) profile" evidence="10">
    <location>
        <begin position="108"/>
        <end position="542"/>
    </location>
</feature>
<dbReference type="RefSeq" id="XP_064768512.1">
    <property type="nucleotide sequence ID" value="XM_064914813.1"/>
</dbReference>
<keyword evidence="3" id="KW-1003">Cell membrane</keyword>
<feature type="transmembrane region" description="Helical" evidence="9">
    <location>
        <begin position="201"/>
        <end position="226"/>
    </location>
</feature>
<feature type="transmembrane region" description="Helical" evidence="9">
    <location>
        <begin position="175"/>
        <end position="195"/>
    </location>
</feature>